<reference evidence="16 17" key="1">
    <citation type="journal article" date="2015" name="Int. J. Syst. Evol. Microbiol.">
        <title>Novibacillus thermophilus gen. nov., sp. nov., a Gram-staining-negative and moderately thermophilic member of the family Thermoactinomycetaceae.</title>
        <authorList>
            <person name="Yang G."/>
            <person name="Chen J."/>
            <person name="Zhou S."/>
        </authorList>
    </citation>
    <scope>NUCLEOTIDE SEQUENCE [LARGE SCALE GENOMIC DNA]</scope>
    <source>
        <strain evidence="16 17">SG-1</strain>
    </source>
</reference>
<evidence type="ECO:0000256" key="8">
    <source>
        <dbReference type="ARBA" id="ARBA00023154"/>
    </source>
</evidence>
<feature type="site" description="Part of a proton relay during catalysis" evidence="12">
    <location>
        <position position="36"/>
    </location>
</feature>
<dbReference type="CDD" id="cd00950">
    <property type="entry name" value="DHDPS"/>
    <property type="match status" value="1"/>
</dbReference>
<dbReference type="EMBL" id="CP019699">
    <property type="protein sequence ID" value="AQS57601.1"/>
    <property type="molecule type" value="Genomic_DNA"/>
</dbReference>
<dbReference type="GO" id="GO:0008840">
    <property type="term" value="F:4-hydroxy-tetrahydrodipicolinate synthase activity"/>
    <property type="evidence" value="ECO:0007669"/>
    <property type="project" value="UniProtKB-UniRule"/>
</dbReference>
<evidence type="ECO:0000256" key="9">
    <source>
        <dbReference type="ARBA" id="ARBA00023239"/>
    </source>
</evidence>
<dbReference type="SUPFAM" id="SSF51569">
    <property type="entry name" value="Aldolase"/>
    <property type="match status" value="1"/>
</dbReference>
<accession>A0A1U9KC81</accession>
<dbReference type="InterPro" id="IPR002220">
    <property type="entry name" value="DapA-like"/>
</dbReference>
<feature type="site" description="Part of a proton relay during catalysis" evidence="12">
    <location>
        <position position="99"/>
    </location>
</feature>
<dbReference type="GO" id="GO:0019877">
    <property type="term" value="P:diaminopimelate biosynthetic process"/>
    <property type="evidence" value="ECO:0007669"/>
    <property type="project" value="UniProtKB-UniRule"/>
</dbReference>
<dbReference type="UniPathway" id="UPA00034">
    <property type="reaction ID" value="UER00017"/>
</dbReference>
<dbReference type="OrthoDB" id="9782828at2"/>
<keyword evidence="8 12" id="KW-0457">Lysine biosynthesis</keyword>
<proteinExistence type="inferred from homology"/>
<evidence type="ECO:0000256" key="1">
    <source>
        <dbReference type="ARBA" id="ARBA00003294"/>
    </source>
</evidence>
<evidence type="ECO:0000256" key="6">
    <source>
        <dbReference type="ARBA" id="ARBA00022605"/>
    </source>
</evidence>
<keyword evidence="7 12" id="KW-0220">Diaminopimelate biosynthesis</keyword>
<dbReference type="KEGG" id="ntr:B0W44_14870"/>
<comment type="similarity">
    <text evidence="3 12 13">Belongs to the DapA family.</text>
</comment>
<gene>
    <name evidence="12" type="primary">dapA</name>
    <name evidence="16" type="ORF">B0W44_14870</name>
</gene>
<evidence type="ECO:0000256" key="14">
    <source>
        <dbReference type="PIRSR" id="PIRSR001365-1"/>
    </source>
</evidence>
<comment type="subcellular location">
    <subcellularLocation>
        <location evidence="12">Cytoplasm</location>
    </subcellularLocation>
</comment>
<feature type="binding site" evidence="12 15">
    <location>
        <position position="37"/>
    </location>
    <ligand>
        <name>pyruvate</name>
        <dbReference type="ChEBI" id="CHEBI:15361"/>
    </ligand>
</feature>
<dbReference type="InterPro" id="IPR020624">
    <property type="entry name" value="Schiff_base-form_aldolases_CS"/>
</dbReference>
<dbReference type="InterPro" id="IPR020625">
    <property type="entry name" value="Schiff_base-form_aldolases_AS"/>
</dbReference>
<comment type="pathway">
    <text evidence="2 12">Amino-acid biosynthesis; L-lysine biosynthesis via DAP pathway; (S)-tetrahydrodipicolinate from L-aspartate: step 3/4.</text>
</comment>
<evidence type="ECO:0000313" key="16">
    <source>
        <dbReference type="EMBL" id="AQS57601.1"/>
    </source>
</evidence>
<dbReference type="PRINTS" id="PR00146">
    <property type="entry name" value="DHPICSNTHASE"/>
</dbReference>
<dbReference type="GO" id="GO:0005829">
    <property type="term" value="C:cytosol"/>
    <property type="evidence" value="ECO:0007669"/>
    <property type="project" value="TreeGrafter"/>
</dbReference>
<dbReference type="InterPro" id="IPR005263">
    <property type="entry name" value="DapA"/>
</dbReference>
<comment type="subunit">
    <text evidence="12">Homotetramer; dimer of dimers.</text>
</comment>
<evidence type="ECO:0000313" key="17">
    <source>
        <dbReference type="Proteomes" id="UP000188603"/>
    </source>
</evidence>
<keyword evidence="9 12" id="KW-0456">Lyase</keyword>
<dbReference type="GO" id="GO:0009089">
    <property type="term" value="P:lysine biosynthetic process via diaminopimelate"/>
    <property type="evidence" value="ECO:0007669"/>
    <property type="project" value="UniProtKB-UniRule"/>
</dbReference>
<dbReference type="PROSITE" id="PS00665">
    <property type="entry name" value="DHDPS_1"/>
    <property type="match status" value="1"/>
</dbReference>
<evidence type="ECO:0000256" key="4">
    <source>
        <dbReference type="ARBA" id="ARBA00012086"/>
    </source>
</evidence>
<feature type="binding site" evidence="12 15">
    <location>
        <position position="195"/>
    </location>
    <ligand>
        <name>pyruvate</name>
        <dbReference type="ChEBI" id="CHEBI:15361"/>
    </ligand>
</feature>
<evidence type="ECO:0000256" key="5">
    <source>
        <dbReference type="ARBA" id="ARBA00022490"/>
    </source>
</evidence>
<keyword evidence="5 12" id="KW-0963">Cytoplasm</keyword>
<dbReference type="PANTHER" id="PTHR12128:SF66">
    <property type="entry name" value="4-HYDROXY-2-OXOGLUTARATE ALDOLASE, MITOCHONDRIAL"/>
    <property type="match status" value="1"/>
</dbReference>
<evidence type="ECO:0000256" key="13">
    <source>
        <dbReference type="PIRNR" id="PIRNR001365"/>
    </source>
</evidence>
<comment type="caution">
    <text evidence="12">Was originally thought to be a dihydrodipicolinate synthase (DHDPS), catalyzing the condensation of (S)-aspartate-beta-semialdehyde [(S)-ASA] and pyruvate to dihydrodipicolinate (DHDP). However, it was shown in E.coli that the product of the enzymatic reaction is not dihydrodipicolinate but in fact (4S)-4-hydroxy-2,3,4,5-tetrahydro-(2S)-dipicolinic acid (HTPA), and that the consecutive dehydration reaction leading to DHDP is not spontaneous but catalyzed by DapB.</text>
</comment>
<dbReference type="EC" id="4.3.3.7" evidence="4 12"/>
<dbReference type="Proteomes" id="UP000188603">
    <property type="component" value="Chromosome"/>
</dbReference>
<dbReference type="PROSITE" id="PS00666">
    <property type="entry name" value="DHDPS_2"/>
    <property type="match status" value="1"/>
</dbReference>
<dbReference type="STRING" id="1471761.B0W44_14870"/>
<keyword evidence="6 12" id="KW-0028">Amino-acid biosynthesis</keyword>
<protein>
    <recommendedName>
        <fullName evidence="4 12">4-hydroxy-tetrahydrodipicolinate synthase</fullName>
        <shortName evidence="12">HTPA synthase</shortName>
        <ecNumber evidence="4 12">4.3.3.7</ecNumber>
    </recommendedName>
</protein>
<sequence length="283" mass="30674">MVTPFDEKGDIDFDEVTHITEMLIQSGSDGLVVAGTTGESPTLSSEEKIALIRHVVKVTDGRAAVIAGTGSNSTQASLELTKQASECGVDGIMLVTPYYNKPSQEGMYRHFRTVAEATDLPIMLYNVPGRTGTNLTADTVARLAKIPNITSVKEASGDFVQAMEIVKRTPEDFRLYSGDDKNTLPLLALGAHGVVSVASHIIGSEIKDMIDAFVDGDTEKARSLHEKWIDVFEGMFVAPNPVPVKQALAELGYGRPSVRLPLVEMGEEEKRVVTELVKDIKLE</sequence>
<comment type="function">
    <text evidence="1 12">Catalyzes the condensation of (S)-aspartate-beta-semialdehyde [(S)-ASA] and pyruvate to 4-hydroxy-tetrahydrodipicolinate (HTPA).</text>
</comment>
<dbReference type="HAMAP" id="MF_00418">
    <property type="entry name" value="DapA"/>
    <property type="match status" value="1"/>
</dbReference>
<keyword evidence="17" id="KW-1185">Reference proteome</keyword>
<feature type="active site" description="Schiff-base intermediate with substrate" evidence="12 14">
    <location>
        <position position="153"/>
    </location>
</feature>
<evidence type="ECO:0000256" key="10">
    <source>
        <dbReference type="ARBA" id="ARBA00023270"/>
    </source>
</evidence>
<evidence type="ECO:0000256" key="3">
    <source>
        <dbReference type="ARBA" id="ARBA00007592"/>
    </source>
</evidence>
<dbReference type="NCBIfam" id="TIGR00674">
    <property type="entry name" value="dapA"/>
    <property type="match status" value="1"/>
</dbReference>
<dbReference type="PIRSF" id="PIRSF001365">
    <property type="entry name" value="DHDPS"/>
    <property type="match status" value="1"/>
</dbReference>
<dbReference type="Pfam" id="PF00701">
    <property type="entry name" value="DHDPS"/>
    <property type="match status" value="1"/>
</dbReference>
<evidence type="ECO:0000256" key="11">
    <source>
        <dbReference type="ARBA" id="ARBA00047836"/>
    </source>
</evidence>
<dbReference type="SMART" id="SM01130">
    <property type="entry name" value="DHDPS"/>
    <property type="match status" value="1"/>
</dbReference>
<name>A0A1U9KC81_9BACL</name>
<evidence type="ECO:0000256" key="15">
    <source>
        <dbReference type="PIRSR" id="PIRSR001365-2"/>
    </source>
</evidence>
<comment type="catalytic activity">
    <reaction evidence="11 12">
        <text>L-aspartate 4-semialdehyde + pyruvate = (2S,4S)-4-hydroxy-2,3,4,5-tetrahydrodipicolinate + H2O + H(+)</text>
        <dbReference type="Rhea" id="RHEA:34171"/>
        <dbReference type="ChEBI" id="CHEBI:15361"/>
        <dbReference type="ChEBI" id="CHEBI:15377"/>
        <dbReference type="ChEBI" id="CHEBI:15378"/>
        <dbReference type="ChEBI" id="CHEBI:67139"/>
        <dbReference type="ChEBI" id="CHEBI:537519"/>
        <dbReference type="EC" id="4.3.3.7"/>
    </reaction>
</comment>
<dbReference type="AlphaFoldDB" id="A0A1U9KC81"/>
<evidence type="ECO:0000256" key="12">
    <source>
        <dbReference type="HAMAP-Rule" id="MF_00418"/>
    </source>
</evidence>
<dbReference type="Gene3D" id="3.20.20.70">
    <property type="entry name" value="Aldolase class I"/>
    <property type="match status" value="1"/>
</dbReference>
<evidence type="ECO:0000256" key="7">
    <source>
        <dbReference type="ARBA" id="ARBA00022915"/>
    </source>
</evidence>
<feature type="active site" description="Proton donor/acceptor" evidence="12 14">
    <location>
        <position position="125"/>
    </location>
</feature>
<keyword evidence="10 12" id="KW-0704">Schiff base</keyword>
<organism evidence="16 17">
    <name type="scientific">Novibacillus thermophilus</name>
    <dbReference type="NCBI Taxonomy" id="1471761"/>
    <lineage>
        <taxon>Bacteria</taxon>
        <taxon>Bacillati</taxon>
        <taxon>Bacillota</taxon>
        <taxon>Bacilli</taxon>
        <taxon>Bacillales</taxon>
        <taxon>Thermoactinomycetaceae</taxon>
        <taxon>Novibacillus</taxon>
    </lineage>
</organism>
<dbReference type="PANTHER" id="PTHR12128">
    <property type="entry name" value="DIHYDRODIPICOLINATE SYNTHASE"/>
    <property type="match status" value="1"/>
</dbReference>
<dbReference type="InterPro" id="IPR013785">
    <property type="entry name" value="Aldolase_TIM"/>
</dbReference>
<evidence type="ECO:0000256" key="2">
    <source>
        <dbReference type="ARBA" id="ARBA00005120"/>
    </source>
</evidence>